<dbReference type="InterPro" id="IPR052893">
    <property type="entry name" value="TCS_response_regulator"/>
</dbReference>
<dbReference type="EMBL" id="CP055156">
    <property type="protein sequence ID" value="QNF35577.1"/>
    <property type="molecule type" value="Genomic_DNA"/>
</dbReference>
<dbReference type="Pfam" id="PF00072">
    <property type="entry name" value="Response_reg"/>
    <property type="match status" value="1"/>
</dbReference>
<feature type="domain" description="Response regulatory" evidence="2">
    <location>
        <begin position="6"/>
        <end position="139"/>
    </location>
</feature>
<dbReference type="PROSITE" id="PS50110">
    <property type="entry name" value="RESPONSE_REGULATORY"/>
    <property type="match status" value="1"/>
</dbReference>
<sequence length="145" mass="16462">MRKLKGVLLIDDNETSNFLNHRLLNRMQVTENIRVFSTGQSALDYLQKLDNGDYNPADPNFFEPDLILLDVNMPVMDGFEFLEIFNQKLGDKIKRNTVVAILSTSAHPQDTLRANDYSAPYIIKPLTVDKVNNLLTEKFDAVTAS</sequence>
<dbReference type="SUPFAM" id="SSF52172">
    <property type="entry name" value="CheY-like"/>
    <property type="match status" value="1"/>
</dbReference>
<keyword evidence="4" id="KW-1185">Reference proteome</keyword>
<name>A0A7G7GEJ3_9BACT</name>
<evidence type="ECO:0000313" key="3">
    <source>
        <dbReference type="EMBL" id="QNF35577.1"/>
    </source>
</evidence>
<dbReference type="Gene3D" id="3.40.50.2300">
    <property type="match status" value="1"/>
</dbReference>
<dbReference type="AlphaFoldDB" id="A0A7G7GEJ3"/>
<organism evidence="3 4">
    <name type="scientific">Adhaeribacter swui</name>
    <dbReference type="NCBI Taxonomy" id="2086471"/>
    <lineage>
        <taxon>Bacteria</taxon>
        <taxon>Pseudomonadati</taxon>
        <taxon>Bacteroidota</taxon>
        <taxon>Cytophagia</taxon>
        <taxon>Cytophagales</taxon>
        <taxon>Hymenobacteraceae</taxon>
        <taxon>Adhaeribacter</taxon>
    </lineage>
</organism>
<dbReference type="PANTHER" id="PTHR44520:SF2">
    <property type="entry name" value="RESPONSE REGULATOR RCP1"/>
    <property type="match status" value="1"/>
</dbReference>
<evidence type="ECO:0000313" key="4">
    <source>
        <dbReference type="Proteomes" id="UP000515237"/>
    </source>
</evidence>
<evidence type="ECO:0000259" key="2">
    <source>
        <dbReference type="PROSITE" id="PS50110"/>
    </source>
</evidence>
<keyword evidence="1" id="KW-0597">Phosphoprotein</keyword>
<proteinExistence type="predicted"/>
<reference evidence="3 4" key="1">
    <citation type="journal article" date="2018" name="Int. J. Syst. Evol. Microbiol.">
        <title>Adhaeribacter swui sp. nov., isolated from wet mud.</title>
        <authorList>
            <person name="Kim D.U."/>
            <person name="Kim K.W."/>
            <person name="Kang M.S."/>
            <person name="Kim J.Y."/>
            <person name="Jang J.H."/>
            <person name="Kim M.K."/>
        </authorList>
    </citation>
    <scope>NUCLEOTIDE SEQUENCE [LARGE SCALE GENOMIC DNA]</scope>
    <source>
        <strain evidence="3 4">KCTC 52873</strain>
    </source>
</reference>
<dbReference type="KEGG" id="aswu:HUW51_23775"/>
<dbReference type="GO" id="GO:0000160">
    <property type="term" value="P:phosphorelay signal transduction system"/>
    <property type="evidence" value="ECO:0007669"/>
    <property type="project" value="InterPro"/>
</dbReference>
<dbReference type="SMART" id="SM00448">
    <property type="entry name" value="REC"/>
    <property type="match status" value="1"/>
</dbReference>
<gene>
    <name evidence="3" type="ORF">HUW51_23775</name>
</gene>
<evidence type="ECO:0000256" key="1">
    <source>
        <dbReference type="PROSITE-ProRule" id="PRU00169"/>
    </source>
</evidence>
<feature type="modified residue" description="4-aspartylphosphate" evidence="1">
    <location>
        <position position="70"/>
    </location>
</feature>
<dbReference type="Proteomes" id="UP000515237">
    <property type="component" value="Chromosome"/>
</dbReference>
<dbReference type="PANTHER" id="PTHR44520">
    <property type="entry name" value="RESPONSE REGULATOR RCP1-RELATED"/>
    <property type="match status" value="1"/>
</dbReference>
<dbReference type="InterPro" id="IPR011006">
    <property type="entry name" value="CheY-like_superfamily"/>
</dbReference>
<dbReference type="RefSeq" id="WP_185272066.1">
    <property type="nucleotide sequence ID" value="NZ_CP055156.1"/>
</dbReference>
<dbReference type="InterPro" id="IPR001789">
    <property type="entry name" value="Sig_transdc_resp-reg_receiver"/>
</dbReference>
<accession>A0A7G7GEJ3</accession>
<protein>
    <submittedName>
        <fullName evidence="3">Response regulator</fullName>
    </submittedName>
</protein>